<dbReference type="EMBL" id="JTDF01002119">
    <property type="protein sequence ID" value="KAF8569165.1"/>
    <property type="molecule type" value="Genomic_DNA"/>
</dbReference>
<dbReference type="GO" id="GO:0000139">
    <property type="term" value="C:Golgi membrane"/>
    <property type="evidence" value="ECO:0007669"/>
    <property type="project" value="UniProtKB-SubCell"/>
</dbReference>
<evidence type="ECO:0000313" key="18">
    <source>
        <dbReference type="Proteomes" id="UP000699462"/>
    </source>
</evidence>
<keyword evidence="15" id="KW-0464">Manganese</keyword>
<keyword evidence="5" id="KW-0328">Glycosyltransferase</keyword>
<feature type="non-terminal residue" evidence="17">
    <location>
        <position position="1"/>
    </location>
</feature>
<evidence type="ECO:0000256" key="5">
    <source>
        <dbReference type="ARBA" id="ARBA00022676"/>
    </source>
</evidence>
<feature type="domain" description="Glycosyltransferase 2-like" evidence="16">
    <location>
        <begin position="72"/>
        <end position="254"/>
    </location>
</feature>
<keyword evidence="8" id="KW-0479">Metal-binding</keyword>
<gene>
    <name evidence="17" type="ORF">P879_02484</name>
</gene>
<dbReference type="GO" id="GO:0046872">
    <property type="term" value="F:metal ion binding"/>
    <property type="evidence" value="ECO:0007669"/>
    <property type="project" value="UniProtKB-KW"/>
</dbReference>
<evidence type="ECO:0000256" key="10">
    <source>
        <dbReference type="ARBA" id="ARBA00022968"/>
    </source>
</evidence>
<protein>
    <recommendedName>
        <fullName evidence="16">Glycosyltransferase 2-like domain-containing protein</fullName>
    </recommendedName>
</protein>
<dbReference type="Gene3D" id="3.90.550.10">
    <property type="entry name" value="Spore Coat Polysaccharide Biosynthesis Protein SpsA, Chain A"/>
    <property type="match status" value="1"/>
</dbReference>
<evidence type="ECO:0000256" key="14">
    <source>
        <dbReference type="ARBA" id="ARBA00023157"/>
    </source>
</evidence>
<keyword evidence="14" id="KW-1015">Disulfide bond</keyword>
<dbReference type="PANTHER" id="PTHR11675">
    <property type="entry name" value="N-ACETYLGALACTOSAMINYLTRANSFERASE"/>
    <property type="match status" value="1"/>
</dbReference>
<dbReference type="GO" id="GO:0030246">
    <property type="term" value="F:carbohydrate binding"/>
    <property type="evidence" value="ECO:0007669"/>
    <property type="project" value="UniProtKB-KW"/>
</dbReference>
<dbReference type="CDD" id="cd02510">
    <property type="entry name" value="pp-GalNAc-T"/>
    <property type="match status" value="1"/>
</dbReference>
<comment type="subcellular location">
    <subcellularLocation>
        <location evidence="2">Golgi apparatus membrane</location>
        <topology evidence="2">Single-pass type II membrane protein</topology>
    </subcellularLocation>
</comment>
<sequence length="504" mass="57872">LTIVIGEHGAPFTVERTKLTERERKQYDSGWTNHAFNQFASDRISVRRHIPDVREGLCRSQSFSSNLPSTAVIICFHNECLSTLLRSVHSVLDTTPEDLLKEIILVDDHSTYDDLKKPLDQYIEQMPKVKLIRTQKREGLIRARLIGTNATTAQVLTFLDSHIECTKGWLEPLLECIHANHTSVVSPVIDCINDDTFAYEPLMMDHIQVGGFDWDLSFSWHFPPHRDRNRPGAPYSPISTPTIAGGLFSIHRDFFERLGFYDQQMEVWGGENLELSFKTWMCGGSLKIHPCSHVGHVFRAKSPYVQSSDAIKTVRRNLVRLAEVWMDDYKGFFYERLGFELGQFGDVSERKALRAGLHCRPFKWYLENVTPETFVPSKALASGDVSFRGRLFHKNDECVNISSRFFCLDFRKHCRTSTVEFHPRRSMSYEHIRLIFYLSTSLFSTCVLKQRGTLQYKNLCIELDSNNVGIYLAYCTGLPNQVWKFARIAHSSAVGYTIAPLPIR</sequence>
<comment type="cofactor">
    <cofactor evidence="1">
        <name>Mn(2+)</name>
        <dbReference type="ChEBI" id="CHEBI:29035"/>
    </cofactor>
</comment>
<proteinExistence type="inferred from homology"/>
<evidence type="ECO:0000256" key="2">
    <source>
        <dbReference type="ARBA" id="ARBA00004323"/>
    </source>
</evidence>
<evidence type="ECO:0000259" key="16">
    <source>
        <dbReference type="Pfam" id="PF00535"/>
    </source>
</evidence>
<evidence type="ECO:0000256" key="9">
    <source>
        <dbReference type="ARBA" id="ARBA00022734"/>
    </source>
</evidence>
<organism evidence="17 18">
    <name type="scientific">Paragonimus westermani</name>
    <dbReference type="NCBI Taxonomy" id="34504"/>
    <lineage>
        <taxon>Eukaryota</taxon>
        <taxon>Metazoa</taxon>
        <taxon>Spiralia</taxon>
        <taxon>Lophotrochozoa</taxon>
        <taxon>Platyhelminthes</taxon>
        <taxon>Trematoda</taxon>
        <taxon>Digenea</taxon>
        <taxon>Plagiorchiida</taxon>
        <taxon>Troglotremata</taxon>
        <taxon>Troglotrematidae</taxon>
        <taxon>Paragonimus</taxon>
    </lineage>
</organism>
<dbReference type="SUPFAM" id="SSF53448">
    <property type="entry name" value="Nucleotide-diphospho-sugar transferases"/>
    <property type="match status" value="1"/>
</dbReference>
<dbReference type="AlphaFoldDB" id="A0A8T0DMJ9"/>
<comment type="similarity">
    <text evidence="4">Belongs to the glycosyltransferase 2 family. GalNAc-T subfamily.</text>
</comment>
<evidence type="ECO:0000256" key="3">
    <source>
        <dbReference type="ARBA" id="ARBA00004922"/>
    </source>
</evidence>
<evidence type="ECO:0000256" key="15">
    <source>
        <dbReference type="ARBA" id="ARBA00023211"/>
    </source>
</evidence>
<dbReference type="FunFam" id="3.90.550.10:FF:000021">
    <property type="entry name" value="Polypeptide N-acetylgalactosaminyltransferase"/>
    <property type="match status" value="1"/>
</dbReference>
<evidence type="ECO:0000256" key="8">
    <source>
        <dbReference type="ARBA" id="ARBA00022723"/>
    </source>
</evidence>
<dbReference type="InterPro" id="IPR045885">
    <property type="entry name" value="GalNAc-T"/>
</dbReference>
<keyword evidence="11" id="KW-1133">Transmembrane helix</keyword>
<keyword evidence="13" id="KW-0472">Membrane</keyword>
<evidence type="ECO:0000256" key="6">
    <source>
        <dbReference type="ARBA" id="ARBA00022679"/>
    </source>
</evidence>
<comment type="pathway">
    <text evidence="3">Protein modification; protein glycosylation.</text>
</comment>
<dbReference type="Proteomes" id="UP000699462">
    <property type="component" value="Unassembled WGS sequence"/>
</dbReference>
<keyword evidence="18" id="KW-1185">Reference proteome</keyword>
<dbReference type="PANTHER" id="PTHR11675:SF131">
    <property type="entry name" value="POLYPEPTIDE N-ACETYLGALACTOSAMINYLTRANSFERASE 9-RELATED"/>
    <property type="match status" value="1"/>
</dbReference>
<keyword evidence="10" id="KW-0735">Signal-anchor</keyword>
<name>A0A8T0DMJ9_9TREM</name>
<dbReference type="Pfam" id="PF00535">
    <property type="entry name" value="Glycos_transf_2"/>
    <property type="match status" value="1"/>
</dbReference>
<evidence type="ECO:0000256" key="7">
    <source>
        <dbReference type="ARBA" id="ARBA00022692"/>
    </source>
</evidence>
<evidence type="ECO:0000256" key="1">
    <source>
        <dbReference type="ARBA" id="ARBA00001936"/>
    </source>
</evidence>
<dbReference type="GO" id="GO:0006493">
    <property type="term" value="P:protein O-linked glycosylation"/>
    <property type="evidence" value="ECO:0007669"/>
    <property type="project" value="TreeGrafter"/>
</dbReference>
<dbReference type="InterPro" id="IPR029044">
    <property type="entry name" value="Nucleotide-diphossugar_trans"/>
</dbReference>
<evidence type="ECO:0000256" key="4">
    <source>
        <dbReference type="ARBA" id="ARBA00005680"/>
    </source>
</evidence>
<dbReference type="GO" id="GO:0004653">
    <property type="term" value="F:polypeptide N-acetylgalactosaminyltransferase activity"/>
    <property type="evidence" value="ECO:0007669"/>
    <property type="project" value="TreeGrafter"/>
</dbReference>
<accession>A0A8T0DMJ9</accession>
<evidence type="ECO:0000256" key="12">
    <source>
        <dbReference type="ARBA" id="ARBA00023034"/>
    </source>
</evidence>
<evidence type="ECO:0000256" key="13">
    <source>
        <dbReference type="ARBA" id="ARBA00023136"/>
    </source>
</evidence>
<keyword evidence="6" id="KW-0808">Transferase</keyword>
<keyword evidence="7" id="KW-0812">Transmembrane</keyword>
<dbReference type="OrthoDB" id="6119243at2759"/>
<keyword evidence="9" id="KW-0430">Lectin</keyword>
<keyword evidence="12" id="KW-0333">Golgi apparatus</keyword>
<evidence type="ECO:0000313" key="17">
    <source>
        <dbReference type="EMBL" id="KAF8569165.1"/>
    </source>
</evidence>
<evidence type="ECO:0000256" key="11">
    <source>
        <dbReference type="ARBA" id="ARBA00022989"/>
    </source>
</evidence>
<reference evidence="17 18" key="1">
    <citation type="submission" date="2019-07" db="EMBL/GenBank/DDBJ databases">
        <title>Annotation for the trematode Paragonimus westermani.</title>
        <authorList>
            <person name="Choi Y.-J."/>
        </authorList>
    </citation>
    <scope>NUCLEOTIDE SEQUENCE [LARGE SCALE GENOMIC DNA]</scope>
    <source>
        <strain evidence="17">180907_Pwestermani</strain>
    </source>
</reference>
<dbReference type="InterPro" id="IPR001173">
    <property type="entry name" value="Glyco_trans_2-like"/>
</dbReference>
<comment type="caution">
    <text evidence="17">The sequence shown here is derived from an EMBL/GenBank/DDBJ whole genome shotgun (WGS) entry which is preliminary data.</text>
</comment>